<sequence>MPAQNRFESFSQDTNDTGRKRKQC</sequence>
<accession>A0A0E9XBV1</accession>
<proteinExistence type="predicted"/>
<dbReference type="EMBL" id="GBXM01009404">
    <property type="protein sequence ID" value="JAH99173.1"/>
    <property type="molecule type" value="Transcribed_RNA"/>
</dbReference>
<feature type="region of interest" description="Disordered" evidence="1">
    <location>
        <begin position="1"/>
        <end position="24"/>
    </location>
</feature>
<evidence type="ECO:0000313" key="2">
    <source>
        <dbReference type="EMBL" id="JAH99173.1"/>
    </source>
</evidence>
<reference evidence="2" key="1">
    <citation type="submission" date="2014-11" db="EMBL/GenBank/DDBJ databases">
        <authorList>
            <person name="Amaro Gonzalez C."/>
        </authorList>
    </citation>
    <scope>NUCLEOTIDE SEQUENCE</scope>
</reference>
<dbReference type="AlphaFoldDB" id="A0A0E9XBV1"/>
<name>A0A0E9XBV1_ANGAN</name>
<reference evidence="2" key="2">
    <citation type="journal article" date="2015" name="Fish Shellfish Immunol.">
        <title>Early steps in the European eel (Anguilla anguilla)-Vibrio vulnificus interaction in the gills: Role of the RtxA13 toxin.</title>
        <authorList>
            <person name="Callol A."/>
            <person name="Pajuelo D."/>
            <person name="Ebbesson L."/>
            <person name="Teles M."/>
            <person name="MacKenzie S."/>
            <person name="Amaro C."/>
        </authorList>
    </citation>
    <scope>NUCLEOTIDE SEQUENCE</scope>
</reference>
<protein>
    <submittedName>
        <fullName evidence="2">Uncharacterized protein</fullName>
    </submittedName>
</protein>
<feature type="compositionally biased region" description="Polar residues" evidence="1">
    <location>
        <begin position="1"/>
        <end position="15"/>
    </location>
</feature>
<organism evidence="2">
    <name type="scientific">Anguilla anguilla</name>
    <name type="common">European freshwater eel</name>
    <name type="synonym">Muraena anguilla</name>
    <dbReference type="NCBI Taxonomy" id="7936"/>
    <lineage>
        <taxon>Eukaryota</taxon>
        <taxon>Metazoa</taxon>
        <taxon>Chordata</taxon>
        <taxon>Craniata</taxon>
        <taxon>Vertebrata</taxon>
        <taxon>Euteleostomi</taxon>
        <taxon>Actinopterygii</taxon>
        <taxon>Neopterygii</taxon>
        <taxon>Teleostei</taxon>
        <taxon>Anguilliformes</taxon>
        <taxon>Anguillidae</taxon>
        <taxon>Anguilla</taxon>
    </lineage>
</organism>
<evidence type="ECO:0000256" key="1">
    <source>
        <dbReference type="SAM" id="MobiDB-lite"/>
    </source>
</evidence>